<evidence type="ECO:0000313" key="1">
    <source>
        <dbReference type="EMBL" id="AFJ03619.1"/>
    </source>
</evidence>
<dbReference type="HOGENOM" id="CLU_3045205_0_0_6"/>
<name>I1YL26_METFJ</name>
<evidence type="ECO:0000313" key="2">
    <source>
        <dbReference type="Proteomes" id="UP000009145"/>
    </source>
</evidence>
<protein>
    <submittedName>
        <fullName evidence="1">Uncharacterized protein</fullName>
    </submittedName>
</protein>
<dbReference type="KEGG" id="mec:Q7C_2494"/>
<dbReference type="EMBL" id="CP003380">
    <property type="protein sequence ID" value="AFJ03619.1"/>
    <property type="molecule type" value="Genomic_DNA"/>
</dbReference>
<dbReference type="AlphaFoldDB" id="I1YL26"/>
<dbReference type="Proteomes" id="UP000009145">
    <property type="component" value="Chromosome"/>
</dbReference>
<gene>
    <name evidence="1" type="ordered locus">Q7C_2494</name>
</gene>
<proteinExistence type="predicted"/>
<organism evidence="1 2">
    <name type="scientific">Methylophaga frappieri (strain ATCC BAA-2434 / DSM 25690 / JAM7)</name>
    <dbReference type="NCBI Taxonomy" id="754477"/>
    <lineage>
        <taxon>Bacteria</taxon>
        <taxon>Pseudomonadati</taxon>
        <taxon>Pseudomonadota</taxon>
        <taxon>Gammaproteobacteria</taxon>
        <taxon>Thiotrichales</taxon>
        <taxon>Piscirickettsiaceae</taxon>
        <taxon>Methylophaga</taxon>
    </lineage>
</organism>
<accession>I1YL26</accession>
<dbReference type="STRING" id="754477.Q7C_2494"/>
<keyword evidence="2" id="KW-1185">Reference proteome</keyword>
<reference evidence="1 2" key="1">
    <citation type="journal article" date="2012" name="J. Bacteriol.">
        <title>Complete genome sequences of Methylophaga sp. strain JAM1 and Methylophaga sp. strain JAM7.</title>
        <authorList>
            <person name="Villeneuve C."/>
            <person name="Martineau C."/>
            <person name="Mauffrey F."/>
            <person name="Villemur R."/>
        </authorList>
    </citation>
    <scope>NUCLEOTIDE SEQUENCE [LARGE SCALE GENOMIC DNA]</scope>
    <source>
        <strain evidence="1 2">JAM7</strain>
    </source>
</reference>
<dbReference type="PATRIC" id="fig|754477.3.peg.2452"/>
<sequence length="54" mass="6254">MNEDGFGRFHLPVGNFKQPRGVSLMLESELFNVQHHDFRLLNKLGYAMLSVFCI</sequence>